<dbReference type="Proteomes" id="UP000807306">
    <property type="component" value="Unassembled WGS sequence"/>
</dbReference>
<comment type="caution">
    <text evidence="1">The sequence shown here is derived from an EMBL/GenBank/DDBJ whole genome shotgun (WGS) entry which is preliminary data.</text>
</comment>
<keyword evidence="2" id="KW-1185">Reference proteome</keyword>
<dbReference type="EMBL" id="MU157827">
    <property type="protein sequence ID" value="KAF9533928.1"/>
    <property type="molecule type" value="Genomic_DNA"/>
</dbReference>
<sequence length="149" mass="16678">MALSSLTHWSQEHIRRVFESDSDVETMEAIEATFSRSIRANINGSERGYEQIKHSVLALRQEVRENGLKVVWHSTVEAPADETNKRGSFGGAYTIHGIRRKLPGSEELVNLARHKVVTVRIESSSNNGGELEDDRKIVHLVFVASDQPA</sequence>
<dbReference type="AlphaFoldDB" id="A0A9P6JVF4"/>
<dbReference type="OrthoDB" id="2845803at2759"/>
<protein>
    <submittedName>
        <fullName evidence="1">Uncharacterized protein</fullName>
    </submittedName>
</protein>
<evidence type="ECO:0000313" key="1">
    <source>
        <dbReference type="EMBL" id="KAF9533928.1"/>
    </source>
</evidence>
<evidence type="ECO:0000313" key="2">
    <source>
        <dbReference type="Proteomes" id="UP000807306"/>
    </source>
</evidence>
<accession>A0A9P6JVF4</accession>
<organism evidence="1 2">
    <name type="scientific">Crepidotus variabilis</name>
    <dbReference type="NCBI Taxonomy" id="179855"/>
    <lineage>
        <taxon>Eukaryota</taxon>
        <taxon>Fungi</taxon>
        <taxon>Dikarya</taxon>
        <taxon>Basidiomycota</taxon>
        <taxon>Agaricomycotina</taxon>
        <taxon>Agaricomycetes</taxon>
        <taxon>Agaricomycetidae</taxon>
        <taxon>Agaricales</taxon>
        <taxon>Agaricineae</taxon>
        <taxon>Crepidotaceae</taxon>
        <taxon>Crepidotus</taxon>
    </lineage>
</organism>
<name>A0A9P6JVF4_9AGAR</name>
<gene>
    <name evidence="1" type="ORF">CPB83DRAFT_844782</name>
</gene>
<reference evidence="1" key="1">
    <citation type="submission" date="2020-11" db="EMBL/GenBank/DDBJ databases">
        <authorList>
            <consortium name="DOE Joint Genome Institute"/>
            <person name="Ahrendt S."/>
            <person name="Riley R."/>
            <person name="Andreopoulos W."/>
            <person name="Labutti K."/>
            <person name="Pangilinan J."/>
            <person name="Ruiz-Duenas F.J."/>
            <person name="Barrasa J.M."/>
            <person name="Sanchez-Garcia M."/>
            <person name="Camarero S."/>
            <person name="Miyauchi S."/>
            <person name="Serrano A."/>
            <person name="Linde D."/>
            <person name="Babiker R."/>
            <person name="Drula E."/>
            <person name="Ayuso-Fernandez I."/>
            <person name="Pacheco R."/>
            <person name="Padilla G."/>
            <person name="Ferreira P."/>
            <person name="Barriuso J."/>
            <person name="Kellner H."/>
            <person name="Castanera R."/>
            <person name="Alfaro M."/>
            <person name="Ramirez L."/>
            <person name="Pisabarro A.G."/>
            <person name="Kuo A."/>
            <person name="Tritt A."/>
            <person name="Lipzen A."/>
            <person name="He G."/>
            <person name="Yan M."/>
            <person name="Ng V."/>
            <person name="Cullen D."/>
            <person name="Martin F."/>
            <person name="Rosso M.-N."/>
            <person name="Henrissat B."/>
            <person name="Hibbett D."/>
            <person name="Martinez A.T."/>
            <person name="Grigoriev I.V."/>
        </authorList>
    </citation>
    <scope>NUCLEOTIDE SEQUENCE</scope>
    <source>
        <strain evidence="1">CBS 506.95</strain>
    </source>
</reference>
<proteinExistence type="predicted"/>